<reference evidence="1 2" key="1">
    <citation type="submission" date="2018-06" db="EMBL/GenBank/DDBJ databases">
        <authorList>
            <consortium name="Pathogen Informatics"/>
            <person name="Doyle S."/>
        </authorList>
    </citation>
    <scope>NUCLEOTIDE SEQUENCE [LARGE SCALE GENOMIC DNA]</scope>
    <source>
        <strain evidence="1 2">NCTC13296</strain>
    </source>
</reference>
<organism evidence="1 2">
    <name type="scientific">Rhodococcus gordoniae</name>
    <dbReference type="NCBI Taxonomy" id="223392"/>
    <lineage>
        <taxon>Bacteria</taxon>
        <taxon>Bacillati</taxon>
        <taxon>Actinomycetota</taxon>
        <taxon>Actinomycetes</taxon>
        <taxon>Mycobacteriales</taxon>
        <taxon>Nocardiaceae</taxon>
        <taxon>Rhodococcus</taxon>
    </lineage>
</organism>
<evidence type="ECO:0000313" key="2">
    <source>
        <dbReference type="Proteomes" id="UP000254569"/>
    </source>
</evidence>
<protein>
    <submittedName>
        <fullName evidence="1">Uncharacterized protein</fullName>
    </submittedName>
</protein>
<name>A0A379M425_9NOCA</name>
<keyword evidence="2" id="KW-1185">Reference proteome</keyword>
<evidence type="ECO:0000313" key="1">
    <source>
        <dbReference type="EMBL" id="SUE16852.1"/>
    </source>
</evidence>
<dbReference type="OrthoDB" id="9890563at2"/>
<proteinExistence type="predicted"/>
<accession>A0A379M425</accession>
<dbReference type="Proteomes" id="UP000254569">
    <property type="component" value="Unassembled WGS sequence"/>
</dbReference>
<dbReference type="AlphaFoldDB" id="A0A379M425"/>
<sequence>MGDWRCTVHRIDEPTECVARLSLVLADELTSAEVQDRARVLARQFFGHDVDVADVEPEYWSTGIPRRPPSA</sequence>
<gene>
    <name evidence="1" type="ORF">NCTC13296_03746</name>
</gene>
<dbReference type="EMBL" id="UGVI01000001">
    <property type="protein sequence ID" value="SUE16852.1"/>
    <property type="molecule type" value="Genomic_DNA"/>
</dbReference>